<reference evidence="3 4" key="1">
    <citation type="journal article" date="2011" name="Stand. Genomic Sci.">
        <title>Complete genome sequence of the thermophilic, hydrogen-oxidizing Bacillus tusciae type strain (T2) and reclassification in the new genus, Kyrpidia gen. nov. as Kyrpidia tusciae comb. nov. and emendation of the family Alicyclobacillaceae da Costa and Rainey, 2010.</title>
        <authorList>
            <person name="Klenk H.P."/>
            <person name="Lapidus A."/>
            <person name="Chertkov O."/>
            <person name="Copeland A."/>
            <person name="Del Rio T.G."/>
            <person name="Nolan M."/>
            <person name="Lucas S."/>
            <person name="Chen F."/>
            <person name="Tice H."/>
            <person name="Cheng J.F."/>
            <person name="Han C."/>
            <person name="Bruce D."/>
            <person name="Goodwin L."/>
            <person name="Pitluck S."/>
            <person name="Pati A."/>
            <person name="Ivanova N."/>
            <person name="Mavromatis K."/>
            <person name="Daum C."/>
            <person name="Chen A."/>
            <person name="Palaniappan K."/>
            <person name="Chang Y.J."/>
            <person name="Land M."/>
            <person name="Hauser L."/>
            <person name="Jeffries C.D."/>
            <person name="Detter J.C."/>
            <person name="Rohde M."/>
            <person name="Abt B."/>
            <person name="Pukall R."/>
            <person name="Goker M."/>
            <person name="Bristow J."/>
            <person name="Markowitz V."/>
            <person name="Hugenholtz P."/>
            <person name="Eisen J.A."/>
        </authorList>
    </citation>
    <scope>NUCLEOTIDE SEQUENCE [LARGE SCALE GENOMIC DNA]</scope>
    <source>
        <strain evidence="3 4">DSM 2912</strain>
    </source>
</reference>
<dbReference type="InterPro" id="IPR037914">
    <property type="entry name" value="SpoVT-AbrB_sf"/>
</dbReference>
<proteinExistence type="predicted"/>
<dbReference type="AlphaFoldDB" id="D5WX20"/>
<name>D5WX20_KYRT2</name>
<accession>D5WX20</accession>
<feature type="domain" description="SpoVT-AbrB" evidence="2">
    <location>
        <begin position="4"/>
        <end position="50"/>
    </location>
</feature>
<evidence type="ECO:0000313" key="4">
    <source>
        <dbReference type="Proteomes" id="UP000002368"/>
    </source>
</evidence>
<sequence>MPKVVTVRMDEKGRLTLPRSIREALHAKPGDVFYLQPEADGVRIVKGENPFDALAEHAIREYKAGKTRDLRDIARSWGIDLESPDEQS</sequence>
<evidence type="ECO:0000259" key="2">
    <source>
        <dbReference type="PROSITE" id="PS51740"/>
    </source>
</evidence>
<gene>
    <name evidence="3" type="ordered locus">Btus_3190</name>
</gene>
<dbReference type="SUPFAM" id="SSF89447">
    <property type="entry name" value="AbrB/MazE/MraZ-like"/>
    <property type="match status" value="1"/>
</dbReference>
<dbReference type="SMART" id="SM00966">
    <property type="entry name" value="SpoVT_AbrB"/>
    <property type="match status" value="1"/>
</dbReference>
<dbReference type="OrthoDB" id="9811597at2"/>
<dbReference type="InterPro" id="IPR007159">
    <property type="entry name" value="SpoVT-AbrB_dom"/>
</dbReference>
<dbReference type="Gene3D" id="2.10.260.10">
    <property type="match status" value="1"/>
</dbReference>
<evidence type="ECO:0000313" key="3">
    <source>
        <dbReference type="EMBL" id="ADG07801.1"/>
    </source>
</evidence>
<dbReference type="PROSITE" id="PS51740">
    <property type="entry name" value="SPOVT_ABRB"/>
    <property type="match status" value="1"/>
</dbReference>
<dbReference type="Proteomes" id="UP000002368">
    <property type="component" value="Chromosome"/>
</dbReference>
<organism evidence="3 4">
    <name type="scientific">Kyrpidia tusciae (strain DSM 2912 / NBRC 15312 / T2)</name>
    <name type="common">Bacillus tusciae</name>
    <dbReference type="NCBI Taxonomy" id="562970"/>
    <lineage>
        <taxon>Bacteria</taxon>
        <taxon>Bacillati</taxon>
        <taxon>Bacillota</taxon>
        <taxon>Bacilli</taxon>
        <taxon>Bacillales</taxon>
        <taxon>Alicyclobacillaceae</taxon>
        <taxon>Kyrpidia</taxon>
    </lineage>
</organism>
<dbReference type="KEGG" id="bts:Btus_3190"/>
<protein>
    <submittedName>
        <fullName evidence="3">Transcriptional regulator, AbrB family</fullName>
    </submittedName>
</protein>
<dbReference type="RefSeq" id="WP_013077080.1">
    <property type="nucleotide sequence ID" value="NC_014098.1"/>
</dbReference>
<dbReference type="HOGENOM" id="CLU_2465024_0_0_9"/>
<evidence type="ECO:0000256" key="1">
    <source>
        <dbReference type="PROSITE-ProRule" id="PRU01076"/>
    </source>
</evidence>
<keyword evidence="4" id="KW-1185">Reference proteome</keyword>
<keyword evidence="1" id="KW-0238">DNA-binding</keyword>
<dbReference type="eggNOG" id="COG2002">
    <property type="taxonomic scope" value="Bacteria"/>
</dbReference>
<dbReference type="EMBL" id="CP002017">
    <property type="protein sequence ID" value="ADG07801.1"/>
    <property type="molecule type" value="Genomic_DNA"/>
</dbReference>
<dbReference type="GO" id="GO:0003677">
    <property type="term" value="F:DNA binding"/>
    <property type="evidence" value="ECO:0007669"/>
    <property type="project" value="UniProtKB-UniRule"/>
</dbReference>